<dbReference type="GO" id="GO:0015074">
    <property type="term" value="P:DNA integration"/>
    <property type="evidence" value="ECO:0007669"/>
    <property type="project" value="UniProtKB-KW"/>
</dbReference>
<name>A0A1T4VMM7_9GAMM</name>
<dbReference type="InterPro" id="IPR010998">
    <property type="entry name" value="Integrase_recombinase_N"/>
</dbReference>
<dbReference type="Gene3D" id="3.30.160.390">
    <property type="entry name" value="Integrase, DNA-binding domain"/>
    <property type="match status" value="1"/>
</dbReference>
<dbReference type="GO" id="GO:0003677">
    <property type="term" value="F:DNA binding"/>
    <property type="evidence" value="ECO:0007669"/>
    <property type="project" value="UniProtKB-KW"/>
</dbReference>
<dbReference type="Pfam" id="PF13356">
    <property type="entry name" value="Arm-DNA-bind_3"/>
    <property type="match status" value="1"/>
</dbReference>
<dbReference type="PANTHER" id="PTHR30629">
    <property type="entry name" value="PROPHAGE INTEGRASE"/>
    <property type="match status" value="1"/>
</dbReference>
<dbReference type="Pfam" id="PF00589">
    <property type="entry name" value="Phage_integrase"/>
    <property type="match status" value="1"/>
</dbReference>
<dbReference type="PROSITE" id="PS51898">
    <property type="entry name" value="TYR_RECOMBINASE"/>
    <property type="match status" value="1"/>
</dbReference>
<evidence type="ECO:0000313" key="6">
    <source>
        <dbReference type="EMBL" id="SKA66224.1"/>
    </source>
</evidence>
<keyword evidence="3" id="KW-0238">DNA-binding</keyword>
<dbReference type="EMBL" id="FUXX01000034">
    <property type="protein sequence ID" value="SKA66224.1"/>
    <property type="molecule type" value="Genomic_DNA"/>
</dbReference>
<dbReference type="InterPro" id="IPR050808">
    <property type="entry name" value="Phage_Integrase"/>
</dbReference>
<proteinExistence type="inferred from homology"/>
<keyword evidence="2" id="KW-0229">DNA integration</keyword>
<reference evidence="7" key="1">
    <citation type="submission" date="2017-02" db="EMBL/GenBank/DDBJ databases">
        <authorList>
            <person name="Varghese N."/>
            <person name="Submissions S."/>
        </authorList>
    </citation>
    <scope>NUCLEOTIDE SEQUENCE [LARGE SCALE GENOMIC DNA]</scope>
    <source>
        <strain evidence="7">DSM 3072</strain>
    </source>
</reference>
<dbReference type="GO" id="GO:0006310">
    <property type="term" value="P:DNA recombination"/>
    <property type="evidence" value="ECO:0007669"/>
    <property type="project" value="UniProtKB-KW"/>
</dbReference>
<dbReference type="Proteomes" id="UP000242432">
    <property type="component" value="Unassembled WGS sequence"/>
</dbReference>
<evidence type="ECO:0000256" key="3">
    <source>
        <dbReference type="ARBA" id="ARBA00023125"/>
    </source>
</evidence>
<evidence type="ECO:0000256" key="2">
    <source>
        <dbReference type="ARBA" id="ARBA00022908"/>
    </source>
</evidence>
<dbReference type="InterPro" id="IPR011010">
    <property type="entry name" value="DNA_brk_join_enz"/>
</dbReference>
<organism evidence="6 7">
    <name type="scientific">Succinivibrio dextrinosolvens DSM 3072</name>
    <dbReference type="NCBI Taxonomy" id="1123324"/>
    <lineage>
        <taxon>Bacteria</taxon>
        <taxon>Pseudomonadati</taxon>
        <taxon>Pseudomonadota</taxon>
        <taxon>Gammaproteobacteria</taxon>
        <taxon>Aeromonadales</taxon>
        <taxon>Succinivibrionaceae</taxon>
        <taxon>Succinivibrio</taxon>
    </lineage>
</organism>
<dbReference type="InterPro" id="IPR025166">
    <property type="entry name" value="Integrase_DNA_bind_dom"/>
</dbReference>
<accession>A0A1T4VMM7</accession>
<dbReference type="InterPro" id="IPR002104">
    <property type="entry name" value="Integrase_catalytic"/>
</dbReference>
<keyword evidence="4" id="KW-0233">DNA recombination</keyword>
<dbReference type="CDD" id="cd00801">
    <property type="entry name" value="INT_P4_C"/>
    <property type="match status" value="1"/>
</dbReference>
<dbReference type="AlphaFoldDB" id="A0A1T4VMM7"/>
<evidence type="ECO:0000256" key="4">
    <source>
        <dbReference type="ARBA" id="ARBA00023172"/>
    </source>
</evidence>
<evidence type="ECO:0000256" key="1">
    <source>
        <dbReference type="ARBA" id="ARBA00008857"/>
    </source>
</evidence>
<evidence type="ECO:0000313" key="7">
    <source>
        <dbReference type="Proteomes" id="UP000242432"/>
    </source>
</evidence>
<comment type="similarity">
    <text evidence="1">Belongs to the 'phage' integrase family.</text>
</comment>
<gene>
    <name evidence="6" type="ORF">SAMN02745213_01783</name>
</gene>
<protein>
    <submittedName>
        <fullName evidence="6">Integrase</fullName>
    </submittedName>
</protein>
<dbReference type="RefSeq" id="WP_078929162.1">
    <property type="nucleotide sequence ID" value="NZ_FUXX01000034.1"/>
</dbReference>
<dbReference type="PANTHER" id="PTHR30629:SF2">
    <property type="entry name" value="PROPHAGE INTEGRASE INTS-RELATED"/>
    <property type="match status" value="1"/>
</dbReference>
<keyword evidence="7" id="KW-1185">Reference proteome</keyword>
<dbReference type="Gene3D" id="1.10.443.10">
    <property type="entry name" value="Intergrase catalytic core"/>
    <property type="match status" value="1"/>
</dbReference>
<dbReference type="Gene3D" id="1.10.150.130">
    <property type="match status" value="1"/>
</dbReference>
<sequence length="437" mass="50428">MKKIITHKEFIKQIETALSKNKKTSINCGGNLFNEVSSKGLCTFYVRIRCSNLDTKKLLGRFPDLSLKEARDKANIELTRAKDENEKQLQQSSKPTFGSYSSMWLSFFKVDPNSNDNSHKNNKRHDNLRASLKILKGLDSTPLDLINPKIVDSVLSKTDKTTGAKRIAIKALNQCLRSAVVDGIIDKNPCENMLNSQGLIAQRYRKPKVKGYAWVEAELLNDKFFSKLTNEPYIHKVFYTFVAMTSLRVGSASELRWSWLDFDNKVIHIPAEYMKMNREFDVPLSDFVASLLKRWEIHCIREENISPFVFYAKSSLQKPIRLIQVQDPVTNNTQKEVTLHGLRKTARTWMAKIGVPEMIAEYALSHEAKSSLVAVYNKYDYFKERITVMRLWNYFIYTQLPDEFKNLIDPPAQDFLNKCKSDLEDQLSKVALFKSEH</sequence>
<dbReference type="InterPro" id="IPR038488">
    <property type="entry name" value="Integrase_DNA-bd_sf"/>
</dbReference>
<evidence type="ECO:0000259" key="5">
    <source>
        <dbReference type="PROSITE" id="PS51898"/>
    </source>
</evidence>
<dbReference type="InterPro" id="IPR013762">
    <property type="entry name" value="Integrase-like_cat_sf"/>
</dbReference>
<feature type="domain" description="Tyr recombinase" evidence="5">
    <location>
        <begin position="205"/>
        <end position="390"/>
    </location>
</feature>
<dbReference type="SUPFAM" id="SSF56349">
    <property type="entry name" value="DNA breaking-rejoining enzymes"/>
    <property type="match status" value="1"/>
</dbReference>